<organism evidence="2 3">
    <name type="scientific">Persicobacter psychrovividus</name>
    <dbReference type="NCBI Taxonomy" id="387638"/>
    <lineage>
        <taxon>Bacteria</taxon>
        <taxon>Pseudomonadati</taxon>
        <taxon>Bacteroidota</taxon>
        <taxon>Cytophagia</taxon>
        <taxon>Cytophagales</taxon>
        <taxon>Persicobacteraceae</taxon>
        <taxon>Persicobacter</taxon>
    </lineage>
</organism>
<evidence type="ECO:0000313" key="2">
    <source>
        <dbReference type="EMBL" id="BDD00368.1"/>
    </source>
</evidence>
<feature type="transmembrane region" description="Helical" evidence="1">
    <location>
        <begin position="36"/>
        <end position="56"/>
    </location>
</feature>
<evidence type="ECO:0000256" key="1">
    <source>
        <dbReference type="SAM" id="Phobius"/>
    </source>
</evidence>
<keyword evidence="1" id="KW-1133">Transmembrane helix</keyword>
<keyword evidence="1" id="KW-0812">Transmembrane</keyword>
<reference evidence="2 3" key="1">
    <citation type="submission" date="2021-12" db="EMBL/GenBank/DDBJ databases">
        <title>Genome sequencing of bacteria with rrn-lacking chromosome and rrn-plasmid.</title>
        <authorList>
            <person name="Anda M."/>
            <person name="Iwasaki W."/>
        </authorList>
    </citation>
    <scope>NUCLEOTIDE SEQUENCE [LARGE SCALE GENOMIC DNA]</scope>
    <source>
        <strain evidence="2 3">NBRC 101262</strain>
    </source>
</reference>
<dbReference type="RefSeq" id="WP_332919473.1">
    <property type="nucleotide sequence ID" value="NZ_AP025292.1"/>
</dbReference>
<keyword evidence="1" id="KW-0472">Membrane</keyword>
<protein>
    <submittedName>
        <fullName evidence="2">Uncharacterized protein</fullName>
    </submittedName>
</protein>
<evidence type="ECO:0000313" key="3">
    <source>
        <dbReference type="Proteomes" id="UP001354989"/>
    </source>
</evidence>
<accession>A0ABN6LAV0</accession>
<sequence>MGLTILAKRMIIVSLMPPLLWCLDFACDHGSQVAGIISSGAVILFIGLLLFFVHSIRLEEESDAKRYRRTS</sequence>
<name>A0ABN6LAV0_9BACT</name>
<gene>
    <name evidence="2" type="ORF">PEPS_26480</name>
</gene>
<dbReference type="Proteomes" id="UP001354989">
    <property type="component" value="Chromosome"/>
</dbReference>
<proteinExistence type="predicted"/>
<dbReference type="EMBL" id="AP025292">
    <property type="protein sequence ID" value="BDD00368.1"/>
    <property type="molecule type" value="Genomic_DNA"/>
</dbReference>
<keyword evidence="3" id="KW-1185">Reference proteome</keyword>